<dbReference type="Pfam" id="PF16213">
    <property type="entry name" value="DCB"/>
    <property type="match status" value="1"/>
</dbReference>
<dbReference type="InterPro" id="IPR032629">
    <property type="entry name" value="DCB_dom"/>
</dbReference>
<name>A0ABQ9XPU6_9EUKA</name>
<keyword evidence="4" id="KW-1185">Reference proteome</keyword>
<feature type="compositionally biased region" description="Basic residues" evidence="1">
    <location>
        <begin position="2415"/>
        <end position="2425"/>
    </location>
</feature>
<evidence type="ECO:0000256" key="1">
    <source>
        <dbReference type="SAM" id="MobiDB-lite"/>
    </source>
</evidence>
<dbReference type="SUPFAM" id="SSF48371">
    <property type="entry name" value="ARM repeat"/>
    <property type="match status" value="1"/>
</dbReference>
<gene>
    <name evidence="3" type="ORF">BLNAU_12292</name>
</gene>
<accession>A0ABQ9XPU6</accession>
<feature type="compositionally biased region" description="Polar residues" evidence="1">
    <location>
        <begin position="2429"/>
        <end position="2439"/>
    </location>
</feature>
<feature type="region of interest" description="Disordered" evidence="1">
    <location>
        <begin position="1653"/>
        <end position="1704"/>
    </location>
</feature>
<evidence type="ECO:0000313" key="4">
    <source>
        <dbReference type="Proteomes" id="UP001281761"/>
    </source>
</evidence>
<dbReference type="EMBL" id="JARBJD010000099">
    <property type="protein sequence ID" value="KAK2952824.1"/>
    <property type="molecule type" value="Genomic_DNA"/>
</dbReference>
<evidence type="ECO:0000313" key="3">
    <source>
        <dbReference type="EMBL" id="KAK2952824.1"/>
    </source>
</evidence>
<comment type="caution">
    <text evidence="3">The sequence shown here is derived from an EMBL/GenBank/DDBJ whole genome shotgun (WGS) entry which is preliminary data.</text>
</comment>
<dbReference type="Proteomes" id="UP001281761">
    <property type="component" value="Unassembled WGS sequence"/>
</dbReference>
<feature type="domain" description="Mon2/Sec7/BIG1-like dimerisation and cyclophilin-binding" evidence="2">
    <location>
        <begin position="3"/>
        <end position="177"/>
    </location>
</feature>
<proteinExistence type="predicted"/>
<feature type="compositionally biased region" description="Polar residues" evidence="1">
    <location>
        <begin position="2485"/>
        <end position="2495"/>
    </location>
</feature>
<reference evidence="3 4" key="1">
    <citation type="journal article" date="2022" name="bioRxiv">
        <title>Genomics of Preaxostyla Flagellates Illuminates Evolutionary Transitions and the Path Towards Mitochondrial Loss.</title>
        <authorList>
            <person name="Novak L.V.F."/>
            <person name="Treitli S.C."/>
            <person name="Pyrih J."/>
            <person name="Halakuc P."/>
            <person name="Pipaliya S.V."/>
            <person name="Vacek V."/>
            <person name="Brzon O."/>
            <person name="Soukal P."/>
            <person name="Eme L."/>
            <person name="Dacks J.B."/>
            <person name="Karnkowska A."/>
            <person name="Elias M."/>
            <person name="Hampl V."/>
        </authorList>
    </citation>
    <scope>NUCLEOTIDE SEQUENCE [LARGE SCALE GENOMIC DNA]</scope>
    <source>
        <strain evidence="3">NAU3</strain>
        <tissue evidence="3">Gut</tissue>
    </source>
</reference>
<organism evidence="3 4">
    <name type="scientific">Blattamonas nauphoetae</name>
    <dbReference type="NCBI Taxonomy" id="2049346"/>
    <lineage>
        <taxon>Eukaryota</taxon>
        <taxon>Metamonada</taxon>
        <taxon>Preaxostyla</taxon>
        <taxon>Oxymonadida</taxon>
        <taxon>Blattamonas</taxon>
    </lineage>
</organism>
<feature type="compositionally biased region" description="Polar residues" evidence="1">
    <location>
        <begin position="1675"/>
        <end position="1704"/>
    </location>
</feature>
<dbReference type="InterPro" id="IPR016024">
    <property type="entry name" value="ARM-type_fold"/>
</dbReference>
<feature type="region of interest" description="Disordered" evidence="1">
    <location>
        <begin position="2156"/>
        <end position="2199"/>
    </location>
</feature>
<protein>
    <recommendedName>
        <fullName evidence="2">Mon2/Sec7/BIG1-like dimerisation and cyclophilin-binding domain-containing protein</fullName>
    </recommendedName>
</protein>
<sequence length="3029" mass="333352">MSSTVVQKLIQLFERLQSVTKSHDNLLKEREKHALSYLSSVKDLPNDQVIKDLSENKMLVSILISAAESDRMKMCLCALEIIQLMSTDGLFSTTLITTVLADSIPRIIKNNKEDEAVLSLVIRICSAFISPPNSLSGMNLNKILVFPFRLLSHKSAKVSSLATATVRYVVVNIVEKFVALSRHVALESKGSQNSLSASGAEAPPSPSQAELSQLGLSCYILFREIVDMTFGGYCRLTLPLTYALLDKKAPTQQPQSSYCSPVFHADTFKDTFGWELMSVFVNDDFFQAIHHPSLHSIKRFVLEVVQDQLFPALLDILGVDPSFVKTLISTAVDIAKDTAAEFPLLSSTSQFFTQMSSGKDAFGTLPASSLVSLSATTDGSTESLLHQATLSSLFFGRLASVCIIQLTQTSAHNPSEKDKPDPLKSASAFTTDPLSFTKYAARSISSQSPISFASPIPSKSSQVLFDDRLALSVASTSLLHQFQHAPKHLVKLSHLPKDTPREMDTIFPLLFPLIHSVLKLSIVDLSFHSALLLFVVASNSLASPHLAERSAALRVVRELFTDTDWLQTAFLLWEPRLSLEMCASPPQEIQPEMLSDAGKLFKYLNGLLTHTSSMISTSVFYEVITTPSKHVMSLLSIDPQFDSNPNGQISSTGVTTAPQSQLSIVSTFPSFVQPESFQVGPLIRSYDIQAMLNPTEEYLLKIVVDALFTLTRTLTSLTIPPSPPSPEPLSTESNILSGHSRSFLAISLSQLSVALLFLSQSSIIHSSFPSSAPTPSSSSTPFTSSLFLNALAALFAVSRSSALSNLDHIHSMSFLGIASAALPSSFLLFFGNVLRPSSKLVQYNTTSAPSLFRAPVFFHRNEEQPQPLAFPSFSLRYSNMIAFDTLFMFVDVNSHLLTQTSWDILVNVLVDSERHIAQLASSQQVSPNLTSQTPSQLLLQHIHHLFQTSSSLENTTFSLFLSPLLIFANLYANETVKPKPKADSSQQLQRGKPVHALSPVLFVPSSTSKLKQMALASNRIVESKLAPSDPHERFINQLKGSAGATSAWFTLTPSKKESRSRHRFASSLSGSKADELTSKQTLKPNSQTTFVSPMNAAPTLSGTTSIAPTSTLPQNQASSLSPISSEQPQAVVLPVHCLADPVPSLVFETKYSLFTLPTRPLPALTPLFTSTFSTLVTASTNSQIALLLSSPHASVPFTIHPLILPAEVDISLPSSLIQFYLPFSMLLNVIRANIFRFTLLGPHVTSILSLSSIPADPSAQTLSDDPAEKVLIDVYLFLLSLLLSFEASQSFLVLFNHSSNQGLVEKEKLSILQDTSESTSPTLSSEKDIQAHLDSIPLSRFLRPSGLVHDEHLPLSFPSITKMKTAGIMFNHKDITDLLSSFCHLLSSSSPATKLSIYHSLSLLVQAWGFSLTSQDWVVIFSAINKSMQLLSQVALKQRRKPGAEIVEQRELSESDVVQAAFELITLIFENHLVSLPTDFRFNISHLISAEASIPISQHPESSPFGPVAQMLLPSTGDIIKAAKDRMSEEESGTPISQLSAKAESIFILPSFSLSYLGTITAFQTLTAYSKQKDNLNLALSAVGLMFDAIESMVEVGEIHTSVIDAHTTTKDVNRMDRYEFSKLSGFWVDRPDPSCIECDYCRIAHSAHIAQSNRTSHPAKQGTTLSPEGGKQPLSRTAESPETTRESQSSLPFTNTPLEGEGASSSVKFCRTVQSIVTSLSMFIETIASFALDLRFEVRTMSLARLGTLLRTHSRFFTFTSLAPVTITEFLLPTAQAMWMETLLSASTQTKAQNTPDKQVIVHHSQNTPQKQWEQSLIQMTITIVDLLCIFNQSFASITSSSESVADKLRVNEALIPSLKTFLLNILIHGKEEVAYAGVYALSEILEITFETIQSESCDMSSPPKGQSESFSKKLWDMAWQVINGFAHSVVECPHSQSVLSVSSLSVSHFGSLETLLDSLIEPSSNLHLSIGNRSCSLCIRAHQKVMRLCFLLLLWVPHDASTVARDFDSLMNQDTIPEVRDDMPFDEVDDPSACLPTALDPLTIYPVTPLTVSLSPAGSSALRMRVNSVEPNTLNTIFYVSNRLLPIGRNSPHPLQYKHGKERIQIPFHKLSYSLVNPLLFLAASSLSDLPLFRSVSHTIQSFTDHIHHVDRSGVILDDDEDEVEPGEDTDEEVDDETVFSTTQPSTPLSSHSSLSTPSSLRNLMITSTLLALSLSPLSFVAYNPSVSIDVSPVTSAPLQITRSSLNHPSAIPSQMTLKAPLLLHPAICSVSLFSPSTRMLAQRDLMAVKTPFIHLSTFHTILFSALHLHSLSVQRHPHSEEELTSSWRIVFKCLILLLDHGLQTIVQLEEVFNEEFWTGIHSPDRVDQDQKTDSILSVQSEDSLEKDDEDILHEDMFEVGESPDDRSTPSHLLHRPHLRRTHLSTPPLSRTNTNPHSLKDSSKSLTTAESPPLPQKSSMSITTSTSPLHNITPTHPITTPILQHSSDSTPASSYPGHFAPIPPHPFIPTVTDPVVRNPSPMNLLSDKADYIQAESNLFFSHYAIACKYLALCLETITVLLRFAPLSVVAPLIHPIIRRLASFFPPPSVSVLFTAHPLSSAITSLLIALVNCSVTSEDVSVQESLVSVFHLLFTILPRAFPNPFKATVTPSFTSQFLSIHDKILTVRSEISLLRDSQTVARFVDAEETEDSRQQMDAINVWRLVRARMLVEWEQKNNQLHTTKLDDLTTFDILRMKINQKLLKPTDLTIFLQSQIRQEQRFSPLTAPQTPPTEEFPLSLQFAHVFPSMSSLCVSPSGIVKRVFSAMSNWIEVIGEMKGSVLHNSRSFDYVKLRGKNIPHIFAALRKNYSFHGSLFLSLLHSLFFASTFSIPSLLPQAIDIFYPTQFFPLQQTLPLSPLPLEPDISFIALRTLFSLISSPSLLPYSTSLSSSFSSLLENFLNHPQIPLTFLLQLLASIIEQFPRLESSILVIFIPLTRILTRLSSRTADTSSTEVVPSPCSSFNTTCLVINHIAALLRMIGSSSLGVS</sequence>
<evidence type="ECO:0000259" key="2">
    <source>
        <dbReference type="Pfam" id="PF16213"/>
    </source>
</evidence>
<feature type="compositionally biased region" description="Low complexity" evidence="1">
    <location>
        <begin position="2181"/>
        <end position="2199"/>
    </location>
</feature>
<feature type="compositionally biased region" description="Polar residues" evidence="1">
    <location>
        <begin position="1653"/>
        <end position="1667"/>
    </location>
</feature>
<feature type="region of interest" description="Disordered" evidence="1">
    <location>
        <begin position="1059"/>
        <end position="1123"/>
    </location>
</feature>
<feature type="region of interest" description="Disordered" evidence="1">
    <location>
        <begin position="2402"/>
        <end position="2497"/>
    </location>
</feature>
<feature type="compositionally biased region" description="Low complexity" evidence="1">
    <location>
        <begin position="2474"/>
        <end position="2484"/>
    </location>
</feature>
<feature type="compositionally biased region" description="Acidic residues" evidence="1">
    <location>
        <begin position="2159"/>
        <end position="2180"/>
    </location>
</feature>
<feature type="compositionally biased region" description="Polar residues" evidence="1">
    <location>
        <begin position="2446"/>
        <end position="2472"/>
    </location>
</feature>
<feature type="compositionally biased region" description="Polar residues" evidence="1">
    <location>
        <begin position="1078"/>
        <end position="1123"/>
    </location>
</feature>